<gene>
    <name evidence="2" type="ORF">HSBAA_19390</name>
</gene>
<dbReference type="KEGG" id="hsr:HSBAA_19390"/>
<feature type="domain" description="Metallo-beta-lactamase" evidence="1">
    <location>
        <begin position="29"/>
        <end position="99"/>
    </location>
</feature>
<evidence type="ECO:0000259" key="1">
    <source>
        <dbReference type="Pfam" id="PF00753"/>
    </source>
</evidence>
<protein>
    <recommendedName>
        <fullName evidence="1">Metallo-beta-lactamase domain-containing protein</fullName>
    </recommendedName>
</protein>
<dbReference type="AlphaFoldDB" id="A0A455U5Z8"/>
<dbReference type="PANTHER" id="PTHR11203">
    <property type="entry name" value="CLEAVAGE AND POLYADENYLATION SPECIFICITY FACTOR FAMILY MEMBER"/>
    <property type="match status" value="1"/>
</dbReference>
<dbReference type="SUPFAM" id="SSF56281">
    <property type="entry name" value="Metallo-hydrolase/oxidoreductase"/>
    <property type="match status" value="1"/>
</dbReference>
<dbReference type="PANTHER" id="PTHR11203:SF37">
    <property type="entry name" value="INTEGRATOR COMPLEX SUBUNIT 11"/>
    <property type="match status" value="1"/>
</dbReference>
<evidence type="ECO:0000313" key="3">
    <source>
        <dbReference type="Proteomes" id="UP000320231"/>
    </source>
</evidence>
<sequence length="106" mass="11653">MVINPKTKSLSTIIHRGGASGVTGSCHQLIANSESSLLIDCGLFQGDDAQQDSFAQLSIDFDISTVKALVVTHVHIDHIGRLPYLLAAGFQALFYAQSLRRSYYRW</sequence>
<name>A0A455U5Z8_9GAMM</name>
<dbReference type="InterPro" id="IPR050698">
    <property type="entry name" value="MBL"/>
</dbReference>
<dbReference type="Pfam" id="PF00753">
    <property type="entry name" value="Lactamase_B"/>
    <property type="match status" value="1"/>
</dbReference>
<dbReference type="Gene3D" id="3.60.15.10">
    <property type="entry name" value="Ribonuclease Z/Hydroxyacylglutathione hydrolase-like"/>
    <property type="match status" value="1"/>
</dbReference>
<organism evidence="2 3">
    <name type="scientific">Vreelandella sulfidaeris</name>
    <dbReference type="NCBI Taxonomy" id="115553"/>
    <lineage>
        <taxon>Bacteria</taxon>
        <taxon>Pseudomonadati</taxon>
        <taxon>Pseudomonadota</taxon>
        <taxon>Gammaproteobacteria</taxon>
        <taxon>Oceanospirillales</taxon>
        <taxon>Halomonadaceae</taxon>
        <taxon>Vreelandella</taxon>
    </lineage>
</organism>
<proteinExistence type="predicted"/>
<evidence type="ECO:0000313" key="2">
    <source>
        <dbReference type="EMBL" id="BBI60633.1"/>
    </source>
</evidence>
<dbReference type="EMBL" id="AP019514">
    <property type="protein sequence ID" value="BBI60633.1"/>
    <property type="molecule type" value="Genomic_DNA"/>
</dbReference>
<dbReference type="GO" id="GO:0004521">
    <property type="term" value="F:RNA endonuclease activity"/>
    <property type="evidence" value="ECO:0007669"/>
    <property type="project" value="TreeGrafter"/>
</dbReference>
<dbReference type="Proteomes" id="UP000320231">
    <property type="component" value="Chromosome"/>
</dbReference>
<reference evidence="2 3" key="1">
    <citation type="journal article" date="2019" name="Microbiol. Resour. Announc.">
        <title>Complete Genome Sequence of Halomonas sulfidaeris Strain Esulfide1 Isolated from a Metal Sulfide Rock at a Depth of 2,200 Meters, Obtained Using Nanopore Sequencing.</title>
        <authorList>
            <person name="Saito M."/>
            <person name="Nishigata A."/>
            <person name="Galipon J."/>
            <person name="Arakawa K."/>
        </authorList>
    </citation>
    <scope>NUCLEOTIDE SEQUENCE [LARGE SCALE GENOMIC DNA]</scope>
    <source>
        <strain evidence="2 3">ATCC BAA-803</strain>
    </source>
</reference>
<dbReference type="InterPro" id="IPR001279">
    <property type="entry name" value="Metallo-B-lactamas"/>
</dbReference>
<accession>A0A455U5Z8</accession>
<dbReference type="InterPro" id="IPR036866">
    <property type="entry name" value="RibonucZ/Hydroxyglut_hydro"/>
</dbReference>